<dbReference type="SMART" id="SM00256">
    <property type="entry name" value="FBOX"/>
    <property type="match status" value="1"/>
</dbReference>
<gene>
    <name evidence="2" type="ORF">SETIT_2G072000v2</name>
</gene>
<reference evidence="2" key="1">
    <citation type="journal article" date="2012" name="Nat. Biotechnol.">
        <title>Reference genome sequence of the model plant Setaria.</title>
        <authorList>
            <person name="Bennetzen J.L."/>
            <person name="Schmutz J."/>
            <person name="Wang H."/>
            <person name="Percifield R."/>
            <person name="Hawkins J."/>
            <person name="Pontaroli A.C."/>
            <person name="Estep M."/>
            <person name="Feng L."/>
            <person name="Vaughn J.N."/>
            <person name="Grimwood J."/>
            <person name="Jenkins J."/>
            <person name="Barry K."/>
            <person name="Lindquist E."/>
            <person name="Hellsten U."/>
            <person name="Deshpande S."/>
            <person name="Wang X."/>
            <person name="Wu X."/>
            <person name="Mitros T."/>
            <person name="Triplett J."/>
            <person name="Yang X."/>
            <person name="Ye C.Y."/>
            <person name="Mauro-Herrera M."/>
            <person name="Wang L."/>
            <person name="Li P."/>
            <person name="Sharma M."/>
            <person name="Sharma R."/>
            <person name="Ronald P.C."/>
            <person name="Panaud O."/>
            <person name="Kellogg E.A."/>
            <person name="Brutnell T.P."/>
            <person name="Doust A.N."/>
            <person name="Tuskan G.A."/>
            <person name="Rokhsar D."/>
            <person name="Devos K.M."/>
        </authorList>
    </citation>
    <scope>NUCLEOTIDE SEQUENCE [LARGE SCALE GENOMIC DNA]</scope>
    <source>
        <strain evidence="2">Yugu1</strain>
    </source>
</reference>
<organism evidence="2">
    <name type="scientific">Setaria italica</name>
    <name type="common">Foxtail millet</name>
    <name type="synonym">Panicum italicum</name>
    <dbReference type="NCBI Taxonomy" id="4555"/>
    <lineage>
        <taxon>Eukaryota</taxon>
        <taxon>Viridiplantae</taxon>
        <taxon>Streptophyta</taxon>
        <taxon>Embryophyta</taxon>
        <taxon>Tracheophyta</taxon>
        <taxon>Spermatophyta</taxon>
        <taxon>Magnoliopsida</taxon>
        <taxon>Liliopsida</taxon>
        <taxon>Poales</taxon>
        <taxon>Poaceae</taxon>
        <taxon>PACMAD clade</taxon>
        <taxon>Panicoideae</taxon>
        <taxon>Panicodae</taxon>
        <taxon>Paniceae</taxon>
        <taxon>Cenchrinae</taxon>
        <taxon>Setaria</taxon>
    </lineage>
</organism>
<evidence type="ECO:0000259" key="1">
    <source>
        <dbReference type="PROSITE" id="PS50181"/>
    </source>
</evidence>
<proteinExistence type="predicted"/>
<dbReference type="CDD" id="cd22157">
    <property type="entry name" value="F-box_AtFBW1-like"/>
    <property type="match status" value="1"/>
</dbReference>
<dbReference type="Gene3D" id="1.20.1280.50">
    <property type="match status" value="1"/>
</dbReference>
<feature type="domain" description="F-box" evidence="1">
    <location>
        <begin position="10"/>
        <end position="57"/>
    </location>
</feature>
<dbReference type="PROSITE" id="PS50181">
    <property type="entry name" value="FBOX"/>
    <property type="match status" value="1"/>
</dbReference>
<dbReference type="SUPFAM" id="SSF81383">
    <property type="entry name" value="F-box domain"/>
    <property type="match status" value="1"/>
</dbReference>
<dbReference type="PANTHER" id="PTHR31111">
    <property type="entry name" value="BNAA05G37150D PROTEIN-RELATED"/>
    <property type="match status" value="1"/>
</dbReference>
<dbReference type="InterPro" id="IPR001810">
    <property type="entry name" value="F-box_dom"/>
</dbReference>
<name>A0A368PVY3_SETIT</name>
<dbReference type="OrthoDB" id="1631251at2759"/>
<protein>
    <recommendedName>
        <fullName evidence="1">F-box domain-containing protein</fullName>
    </recommendedName>
</protein>
<dbReference type="PANTHER" id="PTHR31111:SF133">
    <property type="entry name" value="OS07G0196600 PROTEIN"/>
    <property type="match status" value="1"/>
</dbReference>
<dbReference type="AlphaFoldDB" id="A0A368PVY3"/>
<dbReference type="Pfam" id="PF00646">
    <property type="entry name" value="F-box"/>
    <property type="match status" value="1"/>
</dbReference>
<evidence type="ECO:0000313" key="2">
    <source>
        <dbReference type="EMBL" id="RCV09951.1"/>
    </source>
</evidence>
<accession>A0A368PVY3</accession>
<reference evidence="2" key="2">
    <citation type="submission" date="2015-07" db="EMBL/GenBank/DDBJ databases">
        <authorList>
            <person name="Noorani M."/>
        </authorList>
    </citation>
    <scope>NUCLEOTIDE SEQUENCE</scope>
    <source>
        <strain evidence="2">Yugu1</strain>
    </source>
</reference>
<sequence>MAPPPNPRSRASVRPLPLDALYEVLLRVPAKDLCRLRAVCRPWRSLLSDPHFVAAHTARHPEPLIVAATHHTDRSPPDHLLDIMDLSGRVIKRVVKSGSFWAARFAEDHSPQVPDISDYCQLVAVGKVASTGEYKVLRVLRGYFPQHHEQLCEVFNLDGSSNARWRRKKAPYRWCSYNHTHPW</sequence>
<dbReference type="EMBL" id="CM003529">
    <property type="protein sequence ID" value="RCV09951.1"/>
    <property type="molecule type" value="Genomic_DNA"/>
</dbReference>
<dbReference type="InterPro" id="IPR036047">
    <property type="entry name" value="F-box-like_dom_sf"/>
</dbReference>